<proteinExistence type="predicted"/>
<dbReference type="InterPro" id="IPR011032">
    <property type="entry name" value="GroES-like_sf"/>
</dbReference>
<evidence type="ECO:0000313" key="1">
    <source>
        <dbReference type="EMBL" id="ORV52166.1"/>
    </source>
</evidence>
<comment type="caution">
    <text evidence="1">The sequence shown here is derived from an EMBL/GenBank/DDBJ whole genome shotgun (WGS) entry which is preliminary data.</text>
</comment>
<dbReference type="Gene3D" id="3.90.180.10">
    <property type="entry name" value="Medium-chain alcohol dehydrogenases, catalytic domain"/>
    <property type="match status" value="1"/>
</dbReference>
<keyword evidence="2" id="KW-1185">Reference proteome</keyword>
<dbReference type="STRING" id="292462.AWC05_21790"/>
<organism evidence="1 2">
    <name type="scientific">Mycobacterium florentinum</name>
    <dbReference type="NCBI Taxonomy" id="292462"/>
    <lineage>
        <taxon>Bacteria</taxon>
        <taxon>Bacillati</taxon>
        <taxon>Actinomycetota</taxon>
        <taxon>Actinomycetes</taxon>
        <taxon>Mycobacteriales</taxon>
        <taxon>Mycobacteriaceae</taxon>
        <taxon>Mycobacterium</taxon>
        <taxon>Mycobacterium simiae complex</taxon>
    </lineage>
</organism>
<dbReference type="EMBL" id="LQOV01000015">
    <property type="protein sequence ID" value="ORV52166.1"/>
    <property type="molecule type" value="Genomic_DNA"/>
</dbReference>
<name>A0A1X1U5S2_MYCFL</name>
<dbReference type="SUPFAM" id="SSF50129">
    <property type="entry name" value="GroES-like"/>
    <property type="match status" value="1"/>
</dbReference>
<gene>
    <name evidence="1" type="ORF">AWC05_21790</name>
</gene>
<sequence length="90" mass="10106">MVLVSEAVLTFAYPSTTSEFTEGRMSMRSRAAILYEYGRPWSVEEFELDPPRAGEVLGRPAATGLCHSDEHIRQGRLATLYESDTYSSTR</sequence>
<protein>
    <submittedName>
        <fullName evidence="1">Uncharacterized protein</fullName>
    </submittedName>
</protein>
<dbReference type="AlphaFoldDB" id="A0A1X1U5S2"/>
<dbReference type="Proteomes" id="UP000193010">
    <property type="component" value="Unassembled WGS sequence"/>
</dbReference>
<reference evidence="1 2" key="1">
    <citation type="submission" date="2016-01" db="EMBL/GenBank/DDBJ databases">
        <title>The new phylogeny of the genus Mycobacterium.</title>
        <authorList>
            <person name="Tarcisio F."/>
            <person name="Conor M."/>
            <person name="Antonella G."/>
            <person name="Elisabetta G."/>
            <person name="Giulia F.S."/>
            <person name="Sara T."/>
            <person name="Anna F."/>
            <person name="Clotilde B."/>
            <person name="Roberto B."/>
            <person name="Veronica D.S."/>
            <person name="Fabio R."/>
            <person name="Monica P."/>
            <person name="Olivier J."/>
            <person name="Enrico T."/>
            <person name="Nicola S."/>
        </authorList>
    </citation>
    <scope>NUCLEOTIDE SEQUENCE [LARGE SCALE GENOMIC DNA]</scope>
    <source>
        <strain evidence="1 2">DSM 44852</strain>
    </source>
</reference>
<accession>A0A1X1U5S2</accession>
<evidence type="ECO:0000313" key="2">
    <source>
        <dbReference type="Proteomes" id="UP000193010"/>
    </source>
</evidence>